<gene>
    <name evidence="1" type="ORF">A6768_01645</name>
</gene>
<dbReference type="Proteomes" id="UP000219422">
    <property type="component" value="Chromosome"/>
</dbReference>
<dbReference type="AlphaFoldDB" id="A0A291MUM9"/>
<sequence length="142" mass="16261">MRTVHYMIRKPGVSGETIYPSELDDDDGYYGIGSFFLSGFDEWDPLDKVYSFWAIHEGRPIETMLERRTAATYFVDVGRIGQFGFKARRVGVPAVYMGTSSAINDPLLIRQLAPIDQDSLERAVRDFDFYFVGFTPNIDQIR</sequence>
<organism evidence="1 2">
    <name type="scientific">Sphingobium yanoikuyae</name>
    <name type="common">Sphingomonas yanoikuyae</name>
    <dbReference type="NCBI Taxonomy" id="13690"/>
    <lineage>
        <taxon>Bacteria</taxon>
        <taxon>Pseudomonadati</taxon>
        <taxon>Pseudomonadota</taxon>
        <taxon>Alphaproteobacteria</taxon>
        <taxon>Sphingomonadales</taxon>
        <taxon>Sphingomonadaceae</taxon>
        <taxon>Sphingobium</taxon>
    </lineage>
</organism>
<evidence type="ECO:0000313" key="2">
    <source>
        <dbReference type="Proteomes" id="UP000219422"/>
    </source>
</evidence>
<dbReference type="KEGG" id="sya:A6768_01645"/>
<dbReference type="EMBL" id="CP023741">
    <property type="protein sequence ID" value="ATI78823.1"/>
    <property type="molecule type" value="Genomic_DNA"/>
</dbReference>
<proteinExistence type="predicted"/>
<protein>
    <submittedName>
        <fullName evidence="1">Uncharacterized protein</fullName>
    </submittedName>
</protein>
<accession>A0A291MUM9</accession>
<name>A0A291MUM9_SPHYA</name>
<reference evidence="1 2" key="1">
    <citation type="submission" date="2017-10" db="EMBL/GenBank/DDBJ databases">
        <title>Sphingobium yanoikuyae S72.</title>
        <authorList>
            <person name="Sanchez E."/>
            <person name="Bustos P."/>
            <person name="Mendoza P."/>
            <person name="Guo X."/>
            <person name="Mendoza A."/>
        </authorList>
    </citation>
    <scope>NUCLEOTIDE SEQUENCE [LARGE SCALE GENOMIC DNA]</scope>
    <source>
        <strain evidence="1 2">S72</strain>
    </source>
</reference>
<evidence type="ECO:0000313" key="1">
    <source>
        <dbReference type="EMBL" id="ATI78823.1"/>
    </source>
</evidence>